<feature type="domain" description="Histidine kinase" evidence="6">
    <location>
        <begin position="448"/>
        <end position="678"/>
    </location>
</feature>
<dbReference type="InterPro" id="IPR036097">
    <property type="entry name" value="HisK_dim/P_sf"/>
</dbReference>
<dbReference type="InterPro" id="IPR001789">
    <property type="entry name" value="Sig_transdc_resp-reg_receiver"/>
</dbReference>
<dbReference type="Pfam" id="PF00512">
    <property type="entry name" value="HisKA"/>
    <property type="match status" value="1"/>
</dbReference>
<feature type="transmembrane region" description="Helical" evidence="5">
    <location>
        <begin position="23"/>
        <end position="46"/>
    </location>
</feature>
<dbReference type="InterPro" id="IPR005467">
    <property type="entry name" value="His_kinase_dom"/>
</dbReference>
<evidence type="ECO:0000313" key="9">
    <source>
        <dbReference type="Proteomes" id="UP000637906"/>
    </source>
</evidence>
<dbReference type="FunFam" id="1.10.287.130:FF:000037">
    <property type="entry name" value="Hybrid sensor histidine kinase/response regulator"/>
    <property type="match status" value="1"/>
</dbReference>
<evidence type="ECO:0000259" key="7">
    <source>
        <dbReference type="PROSITE" id="PS50110"/>
    </source>
</evidence>
<evidence type="ECO:0000256" key="4">
    <source>
        <dbReference type="PROSITE-ProRule" id="PRU00169"/>
    </source>
</evidence>
<comment type="catalytic activity">
    <reaction evidence="1">
        <text>ATP + protein L-histidine = ADP + protein N-phospho-L-histidine.</text>
        <dbReference type="EC" id="2.7.13.3"/>
    </reaction>
</comment>
<dbReference type="PROSITE" id="PS50109">
    <property type="entry name" value="HIS_KIN"/>
    <property type="match status" value="1"/>
</dbReference>
<proteinExistence type="predicted"/>
<keyword evidence="3 4" id="KW-0597">Phosphoprotein</keyword>
<keyword evidence="9" id="KW-1185">Reference proteome</keyword>
<dbReference type="InterPro" id="IPR003594">
    <property type="entry name" value="HATPase_dom"/>
</dbReference>
<dbReference type="PANTHER" id="PTHR43065:SF42">
    <property type="entry name" value="TWO-COMPONENT SENSOR PPRA"/>
    <property type="match status" value="1"/>
</dbReference>
<dbReference type="PROSITE" id="PS50110">
    <property type="entry name" value="RESPONSE_REGULATORY"/>
    <property type="match status" value="1"/>
</dbReference>
<dbReference type="SMART" id="SM00448">
    <property type="entry name" value="REC"/>
    <property type="match status" value="1"/>
</dbReference>
<dbReference type="SUPFAM" id="SSF55785">
    <property type="entry name" value="PYP-like sensor domain (PAS domain)"/>
    <property type="match status" value="1"/>
</dbReference>
<dbReference type="Pfam" id="PF13188">
    <property type="entry name" value="PAS_8"/>
    <property type="match status" value="1"/>
</dbReference>
<dbReference type="SUPFAM" id="SSF47384">
    <property type="entry name" value="Homodimeric domain of signal transducing histidine kinase"/>
    <property type="match status" value="1"/>
</dbReference>
<dbReference type="PANTHER" id="PTHR43065">
    <property type="entry name" value="SENSOR HISTIDINE KINASE"/>
    <property type="match status" value="1"/>
</dbReference>
<evidence type="ECO:0000313" key="8">
    <source>
        <dbReference type="EMBL" id="GHM59447.1"/>
    </source>
</evidence>
<dbReference type="SMART" id="SM00388">
    <property type="entry name" value="HisKA"/>
    <property type="match status" value="1"/>
</dbReference>
<dbReference type="CDD" id="cd00082">
    <property type="entry name" value="HisKA"/>
    <property type="match status" value="1"/>
</dbReference>
<dbReference type="Proteomes" id="UP000637906">
    <property type="component" value="Unassembled WGS sequence"/>
</dbReference>
<protein>
    <recommendedName>
        <fullName evidence="2">histidine kinase</fullName>
        <ecNumber evidence="2">2.7.13.3</ecNumber>
    </recommendedName>
</protein>
<dbReference type="Gene3D" id="3.40.50.2300">
    <property type="match status" value="1"/>
</dbReference>
<dbReference type="SUPFAM" id="SSF55874">
    <property type="entry name" value="ATPase domain of HSP90 chaperone/DNA topoisomerase II/histidine kinase"/>
    <property type="match status" value="1"/>
</dbReference>
<feature type="transmembrane region" description="Helical" evidence="5">
    <location>
        <begin position="58"/>
        <end position="77"/>
    </location>
</feature>
<dbReference type="PRINTS" id="PR00344">
    <property type="entry name" value="BCTRLSENSOR"/>
</dbReference>
<dbReference type="InterPro" id="IPR000014">
    <property type="entry name" value="PAS"/>
</dbReference>
<reference evidence="8 9" key="1">
    <citation type="journal article" date="2021" name="Microb. Ecol.">
        <title>Candidatus Mesenet longicola: Novel Endosymbionts of Brontispa longissima that Induce Cytoplasmic Incompatibility.</title>
        <authorList>
            <person name="Takano S."/>
            <person name="Gotoh Y."/>
            <person name="Hayashi T."/>
        </authorList>
    </citation>
    <scope>NUCLEOTIDE SEQUENCE [LARGE SCALE GENOMIC DNA]</scope>
    <source>
        <strain evidence="8">L5</strain>
    </source>
</reference>
<dbReference type="EMBL" id="BNGU01000014">
    <property type="protein sequence ID" value="GHM59447.1"/>
    <property type="molecule type" value="Genomic_DNA"/>
</dbReference>
<sequence>MMNKRYVDNSGKENRIDFVFRDYGTSILVTLVLMSIPLVLISILYFSDIYSRHFNIEINVLIIIVTTAFFIFRIKVYKDVINKVEFQNAVFANALNHNTEFCLIIHKNGNIIYADARFYERFKTYGQNIDLSSILTIGGVVEREQKAFYKALRNNSSIQTYFSFCKNNKTSNFLLTLDPVSTNPEVATDECHQVYNLSFAPIARPQEYFVLKATKISKEQLYERLMEAHDIGVYWLNPKGIVIYVNKSFLRMFELENLKKDTLFTDFIAKVKDKVQMKNGEVTLCTANGIPFDARISNAIFYDKYNNRYRCGLVTPVTSNIDDYQLNPCFINAPVAIALCDSKGNFVKKNQALLKFAKQQNIDSIFTLIAIKDHKKIKEYLESSNINNMTEDVQLQNNHNIKIYFNKFIYNNNIFIICYFIDNTEHKNLEMKFEHYQKMQAIGQLAGGIAHDFNNILTAIIGFCDLLLIRHTGGDQSFSDIMQIQQNAKRGSNLVKQLLAFSRRQTLQFEILDVNSIIADLSQMIKRLIGENIEFILDYKQDDGLVKADQGQLEQVIINLVVNSGAAMEKGGKLIIRTLKVKIDHKTTMVQNMFLPDKEFIEHGEYVVIEVIDNGCGIKKTVIEKIFEPFFSTKDVKSGTGLGLSTVYGIVKQTGGYIMVDSKEGIGSKFSVFLPAIHVLKNNEAYKGESVKNTAAIGVHHSGTVLLIEDEDSVRIFSSRALTKKGYNVIEADSGKHAIAIIKEKIDKIDIIVTDVVMPEISGPEIAKEAIKIKPDIKIIFISGYAEDVFLKNEDINIKKFHFLPKPFTLNEITMKIKKVLELNN</sequence>
<evidence type="ECO:0000256" key="2">
    <source>
        <dbReference type="ARBA" id="ARBA00012438"/>
    </source>
</evidence>
<dbReference type="Pfam" id="PF02518">
    <property type="entry name" value="HATPase_c"/>
    <property type="match status" value="1"/>
</dbReference>
<gene>
    <name evidence="8" type="ORF">sL5_04400</name>
</gene>
<keyword evidence="5" id="KW-0812">Transmembrane</keyword>
<comment type="caution">
    <text evidence="8">The sequence shown here is derived from an EMBL/GenBank/DDBJ whole genome shotgun (WGS) entry which is preliminary data.</text>
</comment>
<name>A0A8J3MMR8_9RICK</name>
<keyword evidence="5" id="KW-1133">Transmembrane helix</keyword>
<feature type="modified residue" description="4-aspartylphosphate" evidence="4">
    <location>
        <position position="755"/>
    </location>
</feature>
<dbReference type="InterPro" id="IPR011006">
    <property type="entry name" value="CheY-like_superfamily"/>
</dbReference>
<feature type="domain" description="Response regulatory" evidence="7">
    <location>
        <begin position="704"/>
        <end position="821"/>
    </location>
</feature>
<evidence type="ECO:0000256" key="3">
    <source>
        <dbReference type="ARBA" id="ARBA00022553"/>
    </source>
</evidence>
<dbReference type="AlphaFoldDB" id="A0A8J3MMR8"/>
<evidence type="ECO:0000256" key="1">
    <source>
        <dbReference type="ARBA" id="ARBA00000085"/>
    </source>
</evidence>
<evidence type="ECO:0000259" key="6">
    <source>
        <dbReference type="PROSITE" id="PS50109"/>
    </source>
</evidence>
<dbReference type="InterPro" id="IPR036890">
    <property type="entry name" value="HATPase_C_sf"/>
</dbReference>
<dbReference type="InterPro" id="IPR004358">
    <property type="entry name" value="Sig_transdc_His_kin-like_C"/>
</dbReference>
<organism evidence="8 9">
    <name type="scientific">Candidatus Mesenet longicola</name>
    <dbReference type="NCBI Taxonomy" id="1892558"/>
    <lineage>
        <taxon>Bacteria</taxon>
        <taxon>Pseudomonadati</taxon>
        <taxon>Pseudomonadota</taxon>
        <taxon>Alphaproteobacteria</taxon>
        <taxon>Rickettsiales</taxon>
        <taxon>Anaplasmataceae</taxon>
        <taxon>Candidatus Mesenet</taxon>
    </lineage>
</organism>
<dbReference type="Pfam" id="PF00072">
    <property type="entry name" value="Response_reg"/>
    <property type="match status" value="1"/>
</dbReference>
<accession>A0A8J3MMR8</accession>
<keyword evidence="5" id="KW-0472">Membrane</keyword>
<dbReference type="EC" id="2.7.13.3" evidence="2"/>
<dbReference type="SMART" id="SM00387">
    <property type="entry name" value="HATPase_c"/>
    <property type="match status" value="1"/>
</dbReference>
<dbReference type="Gene3D" id="1.10.287.130">
    <property type="match status" value="1"/>
</dbReference>
<dbReference type="InterPro" id="IPR003661">
    <property type="entry name" value="HisK_dim/P_dom"/>
</dbReference>
<dbReference type="GO" id="GO:0000155">
    <property type="term" value="F:phosphorelay sensor kinase activity"/>
    <property type="evidence" value="ECO:0007669"/>
    <property type="project" value="InterPro"/>
</dbReference>
<dbReference type="Gene3D" id="3.30.565.10">
    <property type="entry name" value="Histidine kinase-like ATPase, C-terminal domain"/>
    <property type="match status" value="1"/>
</dbReference>
<dbReference type="SUPFAM" id="SSF52172">
    <property type="entry name" value="CheY-like"/>
    <property type="match status" value="1"/>
</dbReference>
<dbReference type="InterPro" id="IPR035965">
    <property type="entry name" value="PAS-like_dom_sf"/>
</dbReference>
<evidence type="ECO:0000256" key="5">
    <source>
        <dbReference type="SAM" id="Phobius"/>
    </source>
</evidence>